<reference evidence="2 3" key="1">
    <citation type="submission" date="2024-04" db="EMBL/GenBank/DDBJ databases">
        <title>Novel Shewanella species isolated from Baltic Sea sediments.</title>
        <authorList>
            <person name="Martin-Rodriguez A.J."/>
            <person name="Fernandez-Juarez V."/>
            <person name="Valeriano V.D."/>
            <person name="Mihindukulasooriya I."/>
            <person name="Ceresnova L."/>
            <person name="Joffre E."/>
            <person name="Jensie-Markopoulos S."/>
            <person name="Moore E.R.B."/>
            <person name="Sjoling A."/>
        </authorList>
    </citation>
    <scope>NUCLEOTIDE SEQUENCE [LARGE SCALE GENOMIC DNA]</scope>
    <source>
        <strain evidence="2 3">VAX-SP0-0CM-1</strain>
    </source>
</reference>
<dbReference type="Proteomes" id="UP001489333">
    <property type="component" value="Unassembled WGS sequence"/>
</dbReference>
<keyword evidence="1" id="KW-1133">Transmembrane helix</keyword>
<dbReference type="Pfam" id="PF07963">
    <property type="entry name" value="N_methyl"/>
    <property type="match status" value="1"/>
</dbReference>
<name>A0ABU9UUW0_9GAMM</name>
<keyword evidence="3" id="KW-1185">Reference proteome</keyword>
<dbReference type="PROSITE" id="PS00409">
    <property type="entry name" value="PROKAR_NTER_METHYL"/>
    <property type="match status" value="1"/>
</dbReference>
<dbReference type="RefSeq" id="WP_012088118.1">
    <property type="nucleotide sequence ID" value="NZ_JAUOEV010000016.1"/>
</dbReference>
<evidence type="ECO:0000313" key="2">
    <source>
        <dbReference type="EMBL" id="MEM6250053.1"/>
    </source>
</evidence>
<dbReference type="Gene3D" id="3.30.700.10">
    <property type="entry name" value="Glycoprotein, Type 4 Pilin"/>
    <property type="match status" value="1"/>
</dbReference>
<evidence type="ECO:0000313" key="3">
    <source>
        <dbReference type="Proteomes" id="UP001489333"/>
    </source>
</evidence>
<keyword evidence="1" id="KW-0472">Membrane</keyword>
<proteinExistence type="predicted"/>
<sequence>MKRQQGFTLIELVVVIIILGILAVTAAPKFINLQGDARASTIQGMKGAIQGANSLIYSKAALLGIEGAATGSVDVLGNTVAGTPATGTADDVPVVFGYMAATKAALEKGMDVKFNTGTSPSSAVPSGEDAADWIIDDTTTGSATIWQRGAPADVTTTGSEASCKIVYVQAASAGALPTITVTDNGC</sequence>
<feature type="transmembrane region" description="Helical" evidence="1">
    <location>
        <begin position="12"/>
        <end position="31"/>
    </location>
</feature>
<gene>
    <name evidence="2" type="ORF">AAGS29_15740</name>
</gene>
<dbReference type="InterPro" id="IPR012902">
    <property type="entry name" value="N_methyl_site"/>
</dbReference>
<evidence type="ECO:0000256" key="1">
    <source>
        <dbReference type="SAM" id="Phobius"/>
    </source>
</evidence>
<protein>
    <submittedName>
        <fullName evidence="2">Type II secretion system protein</fullName>
    </submittedName>
</protein>
<dbReference type="NCBIfam" id="TIGR02532">
    <property type="entry name" value="IV_pilin_GFxxxE"/>
    <property type="match status" value="1"/>
</dbReference>
<dbReference type="EMBL" id="JBCHKU010000023">
    <property type="protein sequence ID" value="MEM6250053.1"/>
    <property type="molecule type" value="Genomic_DNA"/>
</dbReference>
<dbReference type="SUPFAM" id="SSF54523">
    <property type="entry name" value="Pili subunits"/>
    <property type="match status" value="1"/>
</dbReference>
<keyword evidence="1" id="KW-0812">Transmembrane</keyword>
<accession>A0ABU9UUW0</accession>
<dbReference type="InterPro" id="IPR045584">
    <property type="entry name" value="Pilin-like"/>
</dbReference>
<comment type="caution">
    <text evidence="2">The sequence shown here is derived from an EMBL/GenBank/DDBJ whole genome shotgun (WGS) entry which is preliminary data.</text>
</comment>
<organism evidence="2 3">
    <name type="scientific">Shewanella vaxholmensis</name>
    <dbReference type="NCBI Taxonomy" id="3063535"/>
    <lineage>
        <taxon>Bacteria</taxon>
        <taxon>Pseudomonadati</taxon>
        <taxon>Pseudomonadota</taxon>
        <taxon>Gammaproteobacteria</taxon>
        <taxon>Alteromonadales</taxon>
        <taxon>Shewanellaceae</taxon>
        <taxon>Shewanella</taxon>
    </lineage>
</organism>